<name>A0A7X1NT22_9DEIO</name>
<accession>A0A7X1NT22</accession>
<dbReference type="PROSITE" id="PS00893">
    <property type="entry name" value="NUDIX_BOX"/>
    <property type="match status" value="1"/>
</dbReference>
<comment type="caution">
    <text evidence="5">The sequence shown here is derived from an EMBL/GenBank/DDBJ whole genome shotgun (WGS) entry which is preliminary data.</text>
</comment>
<comment type="cofactor">
    <cofactor evidence="1">
        <name>Mg(2+)</name>
        <dbReference type="ChEBI" id="CHEBI:18420"/>
    </cofactor>
</comment>
<evidence type="ECO:0000256" key="3">
    <source>
        <dbReference type="RuleBase" id="RU003476"/>
    </source>
</evidence>
<dbReference type="PANTHER" id="PTHR43046:SF2">
    <property type="entry name" value="8-OXO-DGTP DIPHOSPHATASE-RELATED"/>
    <property type="match status" value="1"/>
</dbReference>
<dbReference type="PROSITE" id="PS51462">
    <property type="entry name" value="NUDIX"/>
    <property type="match status" value="1"/>
</dbReference>
<evidence type="ECO:0000313" key="5">
    <source>
        <dbReference type="EMBL" id="MPY65287.1"/>
    </source>
</evidence>
<feature type="domain" description="Nudix hydrolase" evidence="4">
    <location>
        <begin position="1"/>
        <end position="127"/>
    </location>
</feature>
<evidence type="ECO:0000313" key="6">
    <source>
        <dbReference type="Proteomes" id="UP000484842"/>
    </source>
</evidence>
<organism evidence="5 6">
    <name type="scientific">Deinococcus terrestris</name>
    <dbReference type="NCBI Taxonomy" id="2651870"/>
    <lineage>
        <taxon>Bacteria</taxon>
        <taxon>Thermotogati</taxon>
        <taxon>Deinococcota</taxon>
        <taxon>Deinococci</taxon>
        <taxon>Deinococcales</taxon>
        <taxon>Deinococcaceae</taxon>
        <taxon>Deinococcus</taxon>
    </lineage>
</organism>
<dbReference type="Gene3D" id="3.90.79.10">
    <property type="entry name" value="Nucleoside Triphosphate Pyrophosphohydrolase"/>
    <property type="match status" value="1"/>
</dbReference>
<evidence type="ECO:0000256" key="1">
    <source>
        <dbReference type="ARBA" id="ARBA00001946"/>
    </source>
</evidence>
<dbReference type="AlphaFoldDB" id="A0A7X1NT22"/>
<sequence>MGAVGLVLNGRGELLLQRLAGRDVWAVPGGLCELGEPPLEAMRREVREETGLEVGGAELLDLLTTGYRQLSNGDEAYFYTAVYLVTDWHGTPVPDGVEGVEVAFFGPDNLPLMRGQPGAWAAEWLRTRGPLPASARP</sequence>
<protein>
    <submittedName>
        <fullName evidence="5">NUDIX domain-containing protein</fullName>
    </submittedName>
</protein>
<dbReference type="InterPro" id="IPR020084">
    <property type="entry name" value="NUDIX_hydrolase_CS"/>
</dbReference>
<dbReference type="SUPFAM" id="SSF55811">
    <property type="entry name" value="Nudix"/>
    <property type="match status" value="1"/>
</dbReference>
<dbReference type="Proteomes" id="UP000484842">
    <property type="component" value="Unassembled WGS sequence"/>
</dbReference>
<gene>
    <name evidence="5" type="ORF">F8S09_01070</name>
</gene>
<dbReference type="InterPro" id="IPR020476">
    <property type="entry name" value="Nudix_hydrolase"/>
</dbReference>
<proteinExistence type="inferred from homology"/>
<dbReference type="GO" id="GO:0016787">
    <property type="term" value="F:hydrolase activity"/>
    <property type="evidence" value="ECO:0007669"/>
    <property type="project" value="UniProtKB-KW"/>
</dbReference>
<evidence type="ECO:0000256" key="2">
    <source>
        <dbReference type="ARBA" id="ARBA00022801"/>
    </source>
</evidence>
<dbReference type="EMBL" id="WBSL01000001">
    <property type="protein sequence ID" value="MPY65287.1"/>
    <property type="molecule type" value="Genomic_DNA"/>
</dbReference>
<keyword evidence="6" id="KW-1185">Reference proteome</keyword>
<reference evidence="5 6" key="1">
    <citation type="submission" date="2019-10" db="EMBL/GenBank/DDBJ databases">
        <title>Deinococcus sp. isolated from soil.</title>
        <authorList>
            <person name="Li Y."/>
            <person name="Wang J."/>
        </authorList>
    </citation>
    <scope>NUCLEOTIDE SEQUENCE [LARGE SCALE GENOMIC DNA]</scope>
    <source>
        <strain evidence="5 6">SDU3-2</strain>
    </source>
</reference>
<dbReference type="PRINTS" id="PR00502">
    <property type="entry name" value="NUDIXFAMILY"/>
</dbReference>
<comment type="similarity">
    <text evidence="3">Belongs to the Nudix hydrolase family.</text>
</comment>
<dbReference type="Pfam" id="PF00293">
    <property type="entry name" value="NUDIX"/>
    <property type="match status" value="1"/>
</dbReference>
<keyword evidence="2 3" id="KW-0378">Hydrolase</keyword>
<dbReference type="PANTHER" id="PTHR43046">
    <property type="entry name" value="GDP-MANNOSE MANNOSYL HYDROLASE"/>
    <property type="match status" value="1"/>
</dbReference>
<dbReference type="InterPro" id="IPR015797">
    <property type="entry name" value="NUDIX_hydrolase-like_dom_sf"/>
</dbReference>
<evidence type="ECO:0000259" key="4">
    <source>
        <dbReference type="PROSITE" id="PS51462"/>
    </source>
</evidence>
<dbReference type="InterPro" id="IPR000086">
    <property type="entry name" value="NUDIX_hydrolase_dom"/>
</dbReference>